<sequence length="67" mass="7143">MGTAKGALLIRGATRFTSSVKAEGIAGRDRLIWVGAVTKQTRQRIGMTIASCCSLGDSVSIQILYQE</sequence>
<dbReference type="InParanoid" id="Q7UFY8"/>
<dbReference type="Proteomes" id="UP000001025">
    <property type="component" value="Chromosome"/>
</dbReference>
<dbReference type="EMBL" id="BX294147">
    <property type="protein sequence ID" value="CAD78541.1"/>
    <property type="molecule type" value="Genomic_DNA"/>
</dbReference>
<evidence type="ECO:0000313" key="1">
    <source>
        <dbReference type="EMBL" id="CAD78541.1"/>
    </source>
</evidence>
<dbReference type="KEGG" id="rba:RB8247"/>
<proteinExistence type="predicted"/>
<name>Q7UFY8_RHOBA</name>
<gene>
    <name evidence="1" type="ordered locus">RB8247</name>
</gene>
<keyword evidence="2" id="KW-1185">Reference proteome</keyword>
<accession>Q7UFY8</accession>
<dbReference type="HOGENOM" id="CLU_2809569_0_0_0"/>
<dbReference type="AlphaFoldDB" id="Q7UFY8"/>
<dbReference type="EnsemblBacteria" id="CAD78541">
    <property type="protein sequence ID" value="CAD78541"/>
    <property type="gene ID" value="RB8247"/>
</dbReference>
<protein>
    <submittedName>
        <fullName evidence="1">Uncharacterized protein</fullName>
    </submittedName>
</protein>
<reference evidence="1 2" key="1">
    <citation type="journal article" date="2003" name="Proc. Natl. Acad. Sci. U.S.A.">
        <title>Complete genome sequence of the marine planctomycete Pirellula sp. strain 1.</title>
        <authorList>
            <person name="Gloeckner F.O."/>
            <person name="Kube M."/>
            <person name="Bauer M."/>
            <person name="Teeling H."/>
            <person name="Lombardot T."/>
            <person name="Ludwig W."/>
            <person name="Gade D."/>
            <person name="Beck A."/>
            <person name="Borzym K."/>
            <person name="Heitmann K."/>
            <person name="Rabus R."/>
            <person name="Schlesner H."/>
            <person name="Amann R."/>
            <person name="Reinhardt R."/>
        </authorList>
    </citation>
    <scope>NUCLEOTIDE SEQUENCE [LARGE SCALE GENOMIC DNA]</scope>
    <source>
        <strain evidence="2">DSM 10527 / NCIMB 13988 / SH1</strain>
    </source>
</reference>
<organism evidence="1 2">
    <name type="scientific">Rhodopirellula baltica (strain DSM 10527 / NCIMB 13988 / SH1)</name>
    <dbReference type="NCBI Taxonomy" id="243090"/>
    <lineage>
        <taxon>Bacteria</taxon>
        <taxon>Pseudomonadati</taxon>
        <taxon>Planctomycetota</taxon>
        <taxon>Planctomycetia</taxon>
        <taxon>Pirellulales</taxon>
        <taxon>Pirellulaceae</taxon>
        <taxon>Rhodopirellula</taxon>
    </lineage>
</organism>
<evidence type="ECO:0000313" key="2">
    <source>
        <dbReference type="Proteomes" id="UP000001025"/>
    </source>
</evidence>
<dbReference type="STRING" id="243090.RB8247"/>